<evidence type="ECO:0000259" key="5">
    <source>
        <dbReference type="SMART" id="SM00642"/>
    </source>
</evidence>
<protein>
    <submittedName>
        <fullName evidence="6">Glycogen operon protein</fullName>
    </submittedName>
</protein>
<dbReference type="Gene3D" id="2.60.40.10">
    <property type="entry name" value="Immunoglobulins"/>
    <property type="match status" value="1"/>
</dbReference>
<dbReference type="Pfam" id="PF21331">
    <property type="entry name" value="Isoamylase_C"/>
    <property type="match status" value="1"/>
</dbReference>
<dbReference type="Proteomes" id="UP000294752">
    <property type="component" value="Unassembled WGS sequence"/>
</dbReference>
<name>A0A4R7DCI2_9SPHI</name>
<keyword evidence="2" id="KW-0378">Hydrolase</keyword>
<dbReference type="InterPro" id="IPR013780">
    <property type="entry name" value="Glyco_hydro_b"/>
</dbReference>
<dbReference type="SUPFAM" id="SSF51011">
    <property type="entry name" value="Glycosyl hydrolase domain"/>
    <property type="match status" value="1"/>
</dbReference>
<evidence type="ECO:0000256" key="4">
    <source>
        <dbReference type="SAM" id="MobiDB-lite"/>
    </source>
</evidence>
<comment type="similarity">
    <text evidence="1">Belongs to the glycosyl hydrolase 13 family.</text>
</comment>
<dbReference type="Pfam" id="PF02922">
    <property type="entry name" value="CBM_48"/>
    <property type="match status" value="1"/>
</dbReference>
<accession>A0A4R7DCI2</accession>
<dbReference type="SUPFAM" id="SSF81296">
    <property type="entry name" value="E set domains"/>
    <property type="match status" value="1"/>
</dbReference>
<keyword evidence="7" id="KW-1185">Reference proteome</keyword>
<dbReference type="InterPro" id="IPR044505">
    <property type="entry name" value="GlgX_Isoamylase_N_E_set"/>
</dbReference>
<dbReference type="InterPro" id="IPR011837">
    <property type="entry name" value="Glycogen_debranch_GlgX"/>
</dbReference>
<evidence type="ECO:0000256" key="3">
    <source>
        <dbReference type="ARBA" id="ARBA00023295"/>
    </source>
</evidence>
<evidence type="ECO:0000256" key="1">
    <source>
        <dbReference type="ARBA" id="ARBA00008061"/>
    </source>
</evidence>
<proteinExistence type="inferred from homology"/>
<dbReference type="EMBL" id="SNZV01000001">
    <property type="protein sequence ID" value="TDS17634.1"/>
    <property type="molecule type" value="Genomic_DNA"/>
</dbReference>
<dbReference type="NCBIfam" id="TIGR02100">
    <property type="entry name" value="glgX_debranch"/>
    <property type="match status" value="1"/>
</dbReference>
<dbReference type="PANTHER" id="PTHR43002">
    <property type="entry name" value="GLYCOGEN DEBRANCHING ENZYME"/>
    <property type="match status" value="1"/>
</dbReference>
<dbReference type="Gene3D" id="3.20.20.80">
    <property type="entry name" value="Glycosidases"/>
    <property type="match status" value="1"/>
</dbReference>
<evidence type="ECO:0000313" key="6">
    <source>
        <dbReference type="EMBL" id="TDS17634.1"/>
    </source>
</evidence>
<evidence type="ECO:0000313" key="7">
    <source>
        <dbReference type="Proteomes" id="UP000294752"/>
    </source>
</evidence>
<feature type="domain" description="Glycosyl hydrolase family 13 catalytic" evidence="5">
    <location>
        <begin position="262"/>
        <end position="669"/>
    </location>
</feature>
<comment type="caution">
    <text evidence="6">The sequence shown here is derived from an EMBL/GenBank/DDBJ whole genome shotgun (WGS) entry which is preliminary data.</text>
</comment>
<feature type="region of interest" description="Disordered" evidence="4">
    <location>
        <begin position="568"/>
        <end position="589"/>
    </location>
</feature>
<dbReference type="CDD" id="cd11326">
    <property type="entry name" value="AmyAc_Glg_debranch"/>
    <property type="match status" value="1"/>
</dbReference>
<reference evidence="6 7" key="1">
    <citation type="submission" date="2019-03" db="EMBL/GenBank/DDBJ databases">
        <title>Genomic Encyclopedia of Type Strains, Phase III (KMG-III): the genomes of soil and plant-associated and newly described type strains.</title>
        <authorList>
            <person name="Whitman W."/>
        </authorList>
    </citation>
    <scope>NUCLEOTIDE SEQUENCE [LARGE SCALE GENOMIC DNA]</scope>
    <source>
        <strain evidence="6 7">CGMCC 1.12801</strain>
    </source>
</reference>
<dbReference type="CDD" id="cd02856">
    <property type="entry name" value="E_set_GDE_Isoamylase_N"/>
    <property type="match status" value="1"/>
</dbReference>
<sequence length="808" mass="92528">MASLNGFVLCQWHRRFPNYIRSRRLTKSIEQEFSTRNNIAKNVKLSASLICYPMTNIESTECWNTTKHGVVISNAMLERYMNQARYEKTLLEIIQNMDTKVFPGSPYPLGATYDGAGVNFSIYAENAEGVDLCLFNQNDDPTESLKIRIKERTHQIWHVYIPDVHPGQLYGYRVYGPYDPQNGHRFNPHKLLIDPYAKAIAGTLQWDDALFGYDVGHPDQDLSFSEVDSAPFIPKCVVVDNNFDWEGDKPMRIPLHKSIIYETHVKGFTQQHPDIPEEIRGTYTALAHPATINYLKELGITAIELMPVHHFITDRHLKDNGLTNYWGYNTIGFFAPDVRFAGNGMQGEQVNEFKEMVKALHKAGIEVILDVVYNHTGEGNQMGPTLSFRGIDNAAYYRLEDDARYYTDFTGTGNTLNARYPSVLRLIMDSLRYWIQEMHVDGFRFDLASALARELHEVDKLSSFFDVIHQDPIISQVKLIAEPWDIGEGGYQVGKFPPGWAEWNGKYRDCIRDYWIGADSMLGEFADRLTGSSDLYQDDYRKPTASINFITAHDGFTLHDLVSYNEKHNEANGEDNNDGESHNRSWNCGAEGETEDEAINALRAKQKRNLLTTLFLSQGVPMIVAGDEFSRTQGGNNNAYCQDNEISWLDWAGKDESLLNFTKQLIAFRKEHPTFSRRKWFQGMPIKGVGLEDIAWFLPEGQEMEESHWQHDFARSLAVFLNGHGIRSLNEDGTKILDHSFYLMFNAYWETIDYKLPAEQYGKKWIKMLDTSLDVIEAHEAYDAESKIAVQSRSIVLLMSKDIEKLTK</sequence>
<dbReference type="SMART" id="SM00642">
    <property type="entry name" value="Aamy"/>
    <property type="match status" value="1"/>
</dbReference>
<dbReference type="InterPro" id="IPR014756">
    <property type="entry name" value="Ig_E-set"/>
</dbReference>
<dbReference type="InterPro" id="IPR017853">
    <property type="entry name" value="GH"/>
</dbReference>
<dbReference type="Gene3D" id="2.60.40.1180">
    <property type="entry name" value="Golgi alpha-mannosidase II"/>
    <property type="match status" value="1"/>
</dbReference>
<gene>
    <name evidence="6" type="ORF">B0I21_101505</name>
</gene>
<dbReference type="InterPro" id="IPR006047">
    <property type="entry name" value="GH13_cat_dom"/>
</dbReference>
<dbReference type="InterPro" id="IPR004193">
    <property type="entry name" value="Glyco_hydro_13_N"/>
</dbReference>
<dbReference type="GO" id="GO:0004135">
    <property type="term" value="F:amylo-alpha-1,6-glucosidase activity"/>
    <property type="evidence" value="ECO:0007669"/>
    <property type="project" value="InterPro"/>
</dbReference>
<dbReference type="AlphaFoldDB" id="A0A4R7DCI2"/>
<dbReference type="InterPro" id="IPR013783">
    <property type="entry name" value="Ig-like_fold"/>
</dbReference>
<dbReference type="InterPro" id="IPR048644">
    <property type="entry name" value="Isoamylase_C"/>
</dbReference>
<dbReference type="SUPFAM" id="SSF51445">
    <property type="entry name" value="(Trans)glycosidases"/>
    <property type="match status" value="1"/>
</dbReference>
<evidence type="ECO:0000256" key="2">
    <source>
        <dbReference type="ARBA" id="ARBA00022801"/>
    </source>
</evidence>
<dbReference type="GO" id="GO:0005980">
    <property type="term" value="P:glycogen catabolic process"/>
    <property type="evidence" value="ECO:0007669"/>
    <property type="project" value="InterPro"/>
</dbReference>
<organism evidence="6 7">
    <name type="scientific">Sphingobacterium paludis</name>
    <dbReference type="NCBI Taxonomy" id="1476465"/>
    <lineage>
        <taxon>Bacteria</taxon>
        <taxon>Pseudomonadati</taxon>
        <taxon>Bacteroidota</taxon>
        <taxon>Sphingobacteriia</taxon>
        <taxon>Sphingobacteriales</taxon>
        <taxon>Sphingobacteriaceae</taxon>
        <taxon>Sphingobacterium</taxon>
    </lineage>
</organism>
<dbReference type="Pfam" id="PF00128">
    <property type="entry name" value="Alpha-amylase"/>
    <property type="match status" value="1"/>
</dbReference>
<keyword evidence="3" id="KW-0326">Glycosidase</keyword>